<accession>M2RD63</accession>
<protein>
    <recommendedName>
        <fullName evidence="3">F-box domain-containing protein</fullName>
    </recommendedName>
</protein>
<dbReference type="InterPro" id="IPR032675">
    <property type="entry name" value="LRR_dom_sf"/>
</dbReference>
<dbReference type="Gene3D" id="3.80.10.10">
    <property type="entry name" value="Ribonuclease Inhibitor"/>
    <property type="match status" value="1"/>
</dbReference>
<dbReference type="OrthoDB" id="2585512at2759"/>
<dbReference type="SUPFAM" id="SSF52047">
    <property type="entry name" value="RNI-like"/>
    <property type="match status" value="1"/>
</dbReference>
<dbReference type="EMBL" id="KB445797">
    <property type="protein sequence ID" value="EMD36761.1"/>
    <property type="molecule type" value="Genomic_DNA"/>
</dbReference>
<dbReference type="AlphaFoldDB" id="M2RD63"/>
<dbReference type="HOGENOM" id="CLU_017901_0_0_1"/>
<keyword evidence="2" id="KW-1185">Reference proteome</keyword>
<evidence type="ECO:0000313" key="1">
    <source>
        <dbReference type="EMBL" id="EMD36761.1"/>
    </source>
</evidence>
<proteinExistence type="predicted"/>
<reference evidence="1 2" key="1">
    <citation type="journal article" date="2012" name="Proc. Natl. Acad. Sci. U.S.A.">
        <title>Comparative genomics of Ceriporiopsis subvermispora and Phanerochaete chrysosporium provide insight into selective ligninolysis.</title>
        <authorList>
            <person name="Fernandez-Fueyo E."/>
            <person name="Ruiz-Duenas F.J."/>
            <person name="Ferreira P."/>
            <person name="Floudas D."/>
            <person name="Hibbett D.S."/>
            <person name="Canessa P."/>
            <person name="Larrondo L.F."/>
            <person name="James T.Y."/>
            <person name="Seelenfreund D."/>
            <person name="Lobos S."/>
            <person name="Polanco R."/>
            <person name="Tello M."/>
            <person name="Honda Y."/>
            <person name="Watanabe T."/>
            <person name="Watanabe T."/>
            <person name="Ryu J.S."/>
            <person name="Kubicek C.P."/>
            <person name="Schmoll M."/>
            <person name="Gaskell J."/>
            <person name="Hammel K.E."/>
            <person name="St John F.J."/>
            <person name="Vanden Wymelenberg A."/>
            <person name="Sabat G."/>
            <person name="Splinter BonDurant S."/>
            <person name="Syed K."/>
            <person name="Yadav J.S."/>
            <person name="Doddapaneni H."/>
            <person name="Subramanian V."/>
            <person name="Lavin J.L."/>
            <person name="Oguiza J.A."/>
            <person name="Perez G."/>
            <person name="Pisabarro A.G."/>
            <person name="Ramirez L."/>
            <person name="Santoyo F."/>
            <person name="Master E."/>
            <person name="Coutinho P.M."/>
            <person name="Henrissat B."/>
            <person name="Lombard V."/>
            <person name="Magnuson J.K."/>
            <person name="Kuees U."/>
            <person name="Hori C."/>
            <person name="Igarashi K."/>
            <person name="Samejima M."/>
            <person name="Held B.W."/>
            <person name="Barry K.W."/>
            <person name="LaButti K.M."/>
            <person name="Lapidus A."/>
            <person name="Lindquist E.A."/>
            <person name="Lucas S.M."/>
            <person name="Riley R."/>
            <person name="Salamov A.A."/>
            <person name="Hoffmeister D."/>
            <person name="Schwenk D."/>
            <person name="Hadar Y."/>
            <person name="Yarden O."/>
            <person name="de Vries R.P."/>
            <person name="Wiebenga A."/>
            <person name="Stenlid J."/>
            <person name="Eastwood D."/>
            <person name="Grigoriev I.V."/>
            <person name="Berka R.M."/>
            <person name="Blanchette R.A."/>
            <person name="Kersten P."/>
            <person name="Martinez A.T."/>
            <person name="Vicuna R."/>
            <person name="Cullen D."/>
        </authorList>
    </citation>
    <scope>NUCLEOTIDE SEQUENCE [LARGE SCALE GENOMIC DNA]</scope>
    <source>
        <strain evidence="1 2">B</strain>
    </source>
</reference>
<evidence type="ECO:0000313" key="2">
    <source>
        <dbReference type="Proteomes" id="UP000016930"/>
    </source>
</evidence>
<sequence length="517" mass="56856">MAQFQDLPVELLPLVFQHVLRPDHFASLCLVNKTFYEHAVPRLYGRVYIYAWHRDGKTKVLKLFETFANYPQLASYVQKLGIPLLIRDFPKAQWGSAHENVLDHCLNGLRNCINLQSCAWTRDGSLTSEILETLVDFPHLSALDFNGRDGWDYDHRILPRFTHLQHLSIIMPSSRVVGILPSWLGATGATLKHLTLICKTSTLVTDSMLSRISPHLPNLEQLHLIGCPRVSHDGILAILLASSRGINTLGLDGVSSTLDLAELTRRTSESGALSSLRSLSLSRSLADLPSLVPLLAATQLTHLYLSISGVLSSAQSTHPPTASGTTRDRIDDPARLSASALSHFVQTCIDTHGTKLVRFALSGIGIDVRDVRALCVACTMLEDLWITLRAPSDIDAIGPCLSDAHRLRTVHLQFGDFTRYSMASSTSPSTSRSPSPVGHIDQTEETHATAPSVLAYLAPANALSLVKQCPTTLVQFGVNTRVERCTKRNAFGKVDVDVRLGFLESPEIPEQFQVVRT</sequence>
<evidence type="ECO:0008006" key="3">
    <source>
        <dbReference type="Google" id="ProtNLM"/>
    </source>
</evidence>
<name>M2RD63_CERS8</name>
<gene>
    <name evidence="1" type="ORF">CERSUDRAFT_65561</name>
</gene>
<dbReference type="STRING" id="914234.M2RD63"/>
<dbReference type="Proteomes" id="UP000016930">
    <property type="component" value="Unassembled WGS sequence"/>
</dbReference>
<organism evidence="1 2">
    <name type="scientific">Ceriporiopsis subvermispora (strain B)</name>
    <name type="common">White-rot fungus</name>
    <name type="synonym">Gelatoporia subvermispora</name>
    <dbReference type="NCBI Taxonomy" id="914234"/>
    <lineage>
        <taxon>Eukaryota</taxon>
        <taxon>Fungi</taxon>
        <taxon>Dikarya</taxon>
        <taxon>Basidiomycota</taxon>
        <taxon>Agaricomycotina</taxon>
        <taxon>Agaricomycetes</taxon>
        <taxon>Polyporales</taxon>
        <taxon>Gelatoporiaceae</taxon>
        <taxon>Gelatoporia</taxon>
    </lineage>
</organism>